<dbReference type="InterPro" id="IPR034746">
    <property type="entry name" value="POTRA"/>
</dbReference>
<keyword evidence="4 8" id="KW-0812">Transmembrane</keyword>
<keyword evidence="3" id="KW-0132">Cell division</keyword>
<comment type="caution">
    <text evidence="10">The sequence shown here is derived from an EMBL/GenBank/DDBJ whole genome shotgun (WGS) entry which is preliminary data.</text>
</comment>
<dbReference type="PANTHER" id="PTHR37820:SF1">
    <property type="entry name" value="CELL DIVISION PROTEIN FTSQ"/>
    <property type="match status" value="1"/>
</dbReference>
<proteinExistence type="predicted"/>
<evidence type="ECO:0000256" key="8">
    <source>
        <dbReference type="SAM" id="Phobius"/>
    </source>
</evidence>
<dbReference type="PROSITE" id="PS51779">
    <property type="entry name" value="POTRA"/>
    <property type="match status" value="1"/>
</dbReference>
<dbReference type="Pfam" id="PF03799">
    <property type="entry name" value="FtsQ_DivIB_C"/>
    <property type="match status" value="1"/>
</dbReference>
<keyword evidence="2" id="KW-1003">Cell membrane</keyword>
<evidence type="ECO:0000256" key="4">
    <source>
        <dbReference type="ARBA" id="ARBA00022692"/>
    </source>
</evidence>
<accession>A0ABP7CWK1</accession>
<dbReference type="Gene3D" id="3.10.20.310">
    <property type="entry name" value="membrane protein fhac"/>
    <property type="match status" value="1"/>
</dbReference>
<organism evidence="10 11">
    <name type="scientific">Zhihengliuella alba</name>
    <dbReference type="NCBI Taxonomy" id="547018"/>
    <lineage>
        <taxon>Bacteria</taxon>
        <taxon>Bacillati</taxon>
        <taxon>Actinomycetota</taxon>
        <taxon>Actinomycetes</taxon>
        <taxon>Micrococcales</taxon>
        <taxon>Micrococcaceae</taxon>
        <taxon>Zhihengliuella</taxon>
    </lineage>
</organism>
<reference evidence="11" key="1">
    <citation type="journal article" date="2019" name="Int. J. Syst. Evol. Microbiol.">
        <title>The Global Catalogue of Microorganisms (GCM) 10K type strain sequencing project: providing services to taxonomists for standard genome sequencing and annotation.</title>
        <authorList>
            <consortium name="The Broad Institute Genomics Platform"/>
            <consortium name="The Broad Institute Genome Sequencing Center for Infectious Disease"/>
            <person name="Wu L."/>
            <person name="Ma J."/>
        </authorList>
    </citation>
    <scope>NUCLEOTIDE SEQUENCE [LARGE SCALE GENOMIC DNA]</scope>
    <source>
        <strain evidence="11">JCM 16961</strain>
    </source>
</reference>
<dbReference type="PANTHER" id="PTHR37820">
    <property type="entry name" value="CELL DIVISION PROTEIN DIVIB"/>
    <property type="match status" value="1"/>
</dbReference>
<evidence type="ECO:0000256" key="3">
    <source>
        <dbReference type="ARBA" id="ARBA00022618"/>
    </source>
</evidence>
<dbReference type="RefSeq" id="WP_344879906.1">
    <property type="nucleotide sequence ID" value="NZ_BAABCJ010000001.1"/>
</dbReference>
<dbReference type="InterPro" id="IPR005548">
    <property type="entry name" value="Cell_div_FtsQ/DivIB_C"/>
</dbReference>
<gene>
    <name evidence="10" type="ORF">GCM10022377_06600</name>
</gene>
<feature type="transmembrane region" description="Helical" evidence="8">
    <location>
        <begin position="23"/>
        <end position="43"/>
    </location>
</feature>
<evidence type="ECO:0000256" key="5">
    <source>
        <dbReference type="ARBA" id="ARBA00022989"/>
    </source>
</evidence>
<feature type="domain" description="POTRA" evidence="9">
    <location>
        <begin position="47"/>
        <end position="115"/>
    </location>
</feature>
<evidence type="ECO:0000313" key="10">
    <source>
        <dbReference type="EMBL" id="GAA3696439.1"/>
    </source>
</evidence>
<dbReference type="InterPro" id="IPR050487">
    <property type="entry name" value="FtsQ_DivIB"/>
</dbReference>
<comment type="subcellular location">
    <subcellularLocation>
        <location evidence="1">Membrane</location>
    </subcellularLocation>
</comment>
<dbReference type="Proteomes" id="UP001501536">
    <property type="component" value="Unassembled WGS sequence"/>
</dbReference>
<name>A0ABP7CWK1_9MICC</name>
<keyword evidence="6 8" id="KW-0472">Membrane</keyword>
<evidence type="ECO:0000313" key="11">
    <source>
        <dbReference type="Proteomes" id="UP001501536"/>
    </source>
</evidence>
<keyword evidence="7" id="KW-0131">Cell cycle</keyword>
<evidence type="ECO:0000256" key="6">
    <source>
        <dbReference type="ARBA" id="ARBA00023136"/>
    </source>
</evidence>
<dbReference type="EMBL" id="BAABCJ010000001">
    <property type="protein sequence ID" value="GAA3696439.1"/>
    <property type="molecule type" value="Genomic_DNA"/>
</dbReference>
<protein>
    <recommendedName>
        <fullName evidence="9">POTRA domain-containing protein</fullName>
    </recommendedName>
</protein>
<evidence type="ECO:0000256" key="1">
    <source>
        <dbReference type="ARBA" id="ARBA00004370"/>
    </source>
</evidence>
<sequence>MTAKSPNVVELPPTRRSVWRRRLLIWGGSILGSVVALILVLLYSPLLAIEQVEIEGNRLTPTARIQSELEPLIGVPLPRVGPGTAEELLADQPAVKSVVIQAEAPHTLRVVIEERQPVAVVGEQGALQMVSDTGEPLAPVESRDAVELPYIEGVSADQQPEVFTAVTSVLSTLPPEVLKQMESATAQSIDSVELKLASGERVVWGNSEHGAQKAAVLAALLTVETPKGQEPVKVIDVSSPERPVTN</sequence>
<keyword evidence="5 8" id="KW-1133">Transmembrane helix</keyword>
<keyword evidence="11" id="KW-1185">Reference proteome</keyword>
<evidence type="ECO:0000256" key="2">
    <source>
        <dbReference type="ARBA" id="ARBA00022475"/>
    </source>
</evidence>
<dbReference type="InterPro" id="IPR013685">
    <property type="entry name" value="POTRA_FtsQ_type"/>
</dbReference>
<dbReference type="Pfam" id="PF08478">
    <property type="entry name" value="POTRA_1"/>
    <property type="match status" value="1"/>
</dbReference>
<evidence type="ECO:0000256" key="7">
    <source>
        <dbReference type="ARBA" id="ARBA00023306"/>
    </source>
</evidence>
<evidence type="ECO:0000259" key="9">
    <source>
        <dbReference type="PROSITE" id="PS51779"/>
    </source>
</evidence>